<gene>
    <name evidence="1" type="ORF">MSG28_010044</name>
</gene>
<organism evidence="1 2">
    <name type="scientific">Choristoneura fumiferana</name>
    <name type="common">Spruce budworm moth</name>
    <name type="synonym">Archips fumiferana</name>
    <dbReference type="NCBI Taxonomy" id="7141"/>
    <lineage>
        <taxon>Eukaryota</taxon>
        <taxon>Metazoa</taxon>
        <taxon>Ecdysozoa</taxon>
        <taxon>Arthropoda</taxon>
        <taxon>Hexapoda</taxon>
        <taxon>Insecta</taxon>
        <taxon>Pterygota</taxon>
        <taxon>Neoptera</taxon>
        <taxon>Endopterygota</taxon>
        <taxon>Lepidoptera</taxon>
        <taxon>Glossata</taxon>
        <taxon>Ditrysia</taxon>
        <taxon>Tortricoidea</taxon>
        <taxon>Tortricidae</taxon>
        <taxon>Tortricinae</taxon>
        <taxon>Choristoneura</taxon>
    </lineage>
</organism>
<sequence length="105" mass="11855">MECTTNYVSTLVGEAAGCSGPWMTSDLPRCDNYNDMRNLITTYIKAWSTMVLPFFKPRVKGTSSASTADIKTVSKELSQDMDYMKNNLFLKCMHCVRVRRPPASE</sequence>
<protein>
    <submittedName>
        <fullName evidence="1">Uncharacterized protein</fullName>
    </submittedName>
</protein>
<dbReference type="Proteomes" id="UP001064048">
    <property type="component" value="Chromosome 17"/>
</dbReference>
<proteinExistence type="predicted"/>
<evidence type="ECO:0000313" key="2">
    <source>
        <dbReference type="Proteomes" id="UP001064048"/>
    </source>
</evidence>
<reference evidence="1 2" key="1">
    <citation type="journal article" date="2022" name="Genome Biol. Evol.">
        <title>The Spruce Budworm Genome: Reconstructing the Evolutionary History of Antifreeze Proteins.</title>
        <authorList>
            <person name="Beliveau C."/>
            <person name="Gagne P."/>
            <person name="Picq S."/>
            <person name="Vernygora O."/>
            <person name="Keeling C.I."/>
            <person name="Pinkney K."/>
            <person name="Doucet D."/>
            <person name="Wen F."/>
            <person name="Johnston J.S."/>
            <person name="Maaroufi H."/>
            <person name="Boyle B."/>
            <person name="Laroche J."/>
            <person name="Dewar K."/>
            <person name="Juretic N."/>
            <person name="Blackburn G."/>
            <person name="Nisole A."/>
            <person name="Brunet B."/>
            <person name="Brandao M."/>
            <person name="Lumley L."/>
            <person name="Duan J."/>
            <person name="Quan G."/>
            <person name="Lucarotti C.J."/>
            <person name="Roe A.D."/>
            <person name="Sperling F.A.H."/>
            <person name="Levesque R.C."/>
            <person name="Cusson M."/>
        </authorList>
    </citation>
    <scope>NUCLEOTIDE SEQUENCE [LARGE SCALE GENOMIC DNA]</scope>
    <source>
        <strain evidence="1">Glfc:IPQL:Cfum</strain>
    </source>
</reference>
<dbReference type="EMBL" id="CM046117">
    <property type="protein sequence ID" value="KAI8436485.1"/>
    <property type="molecule type" value="Genomic_DNA"/>
</dbReference>
<accession>A0ACC0KJR7</accession>
<evidence type="ECO:0000313" key="1">
    <source>
        <dbReference type="EMBL" id="KAI8436485.1"/>
    </source>
</evidence>
<keyword evidence="2" id="KW-1185">Reference proteome</keyword>
<comment type="caution">
    <text evidence="1">The sequence shown here is derived from an EMBL/GenBank/DDBJ whole genome shotgun (WGS) entry which is preliminary data.</text>
</comment>
<name>A0ACC0KJR7_CHOFU</name>